<dbReference type="AlphaFoldDB" id="A0A101M1Y6"/>
<accession>A0A101M1Y6</accession>
<keyword evidence="1" id="KW-0496">Mitochondrion</keyword>
<proteinExistence type="predicted"/>
<gene>
    <name evidence="1" type="ORF">ABT39_MTgene3944</name>
</gene>
<organism evidence="1">
    <name type="scientific">Picea glauca</name>
    <name type="common">White spruce</name>
    <name type="synonym">Pinus glauca</name>
    <dbReference type="NCBI Taxonomy" id="3330"/>
    <lineage>
        <taxon>Eukaryota</taxon>
        <taxon>Viridiplantae</taxon>
        <taxon>Streptophyta</taxon>
        <taxon>Embryophyta</taxon>
        <taxon>Tracheophyta</taxon>
        <taxon>Spermatophyta</taxon>
        <taxon>Pinopsida</taxon>
        <taxon>Pinidae</taxon>
        <taxon>Conifers I</taxon>
        <taxon>Pinales</taxon>
        <taxon>Pinaceae</taxon>
        <taxon>Picea</taxon>
    </lineage>
</organism>
<name>A0A101M1Y6_PICGL</name>
<geneLocation type="mitochondrion" evidence="1"/>
<dbReference type="EMBL" id="LKAM01000003">
    <property type="protein sequence ID" value="KUM49395.1"/>
    <property type="molecule type" value="Genomic_DNA"/>
</dbReference>
<sequence>MDGWPNRGCKLQPRACTAHLLCPKKAMELLDSCFTAQLQPLCKCIHWLLPVLGMSPSLHMKFPSHSFTYG</sequence>
<reference evidence="1" key="1">
    <citation type="journal article" date="2015" name="Genome Biol. Evol.">
        <title>Organellar Genomes of White Spruce (Picea glauca): Assembly and Annotation.</title>
        <authorList>
            <person name="Jackman S.D."/>
            <person name="Warren R.L."/>
            <person name="Gibb E.A."/>
            <person name="Vandervalk B.P."/>
            <person name="Mohamadi H."/>
            <person name="Chu J."/>
            <person name="Raymond A."/>
            <person name="Pleasance S."/>
            <person name="Coope R."/>
            <person name="Wildung M.R."/>
            <person name="Ritland C.E."/>
            <person name="Bousquet J."/>
            <person name="Jones S.J."/>
            <person name="Bohlmann J."/>
            <person name="Birol I."/>
        </authorList>
    </citation>
    <scope>NUCLEOTIDE SEQUENCE [LARGE SCALE GENOMIC DNA]</scope>
    <source>
        <tissue evidence="1">Flushing bud</tissue>
    </source>
</reference>
<comment type="caution">
    <text evidence="1">The sequence shown here is derived from an EMBL/GenBank/DDBJ whole genome shotgun (WGS) entry which is preliminary data.</text>
</comment>
<protein>
    <submittedName>
        <fullName evidence="1">Uncharacterized protein</fullName>
    </submittedName>
</protein>
<evidence type="ECO:0000313" key="1">
    <source>
        <dbReference type="EMBL" id="KUM49395.1"/>
    </source>
</evidence>